<protein>
    <recommendedName>
        <fullName evidence="11">C2H2-type domain-containing protein</fullName>
    </recommendedName>
</protein>
<dbReference type="Gene3D" id="3.30.160.60">
    <property type="entry name" value="Classic Zinc Finger"/>
    <property type="match status" value="2"/>
</dbReference>
<organism evidence="12 13">
    <name type="scientific">Mycena citricolor</name>
    <dbReference type="NCBI Taxonomy" id="2018698"/>
    <lineage>
        <taxon>Eukaryota</taxon>
        <taxon>Fungi</taxon>
        <taxon>Dikarya</taxon>
        <taxon>Basidiomycota</taxon>
        <taxon>Agaricomycotina</taxon>
        <taxon>Agaricomycetes</taxon>
        <taxon>Agaricomycetidae</taxon>
        <taxon>Agaricales</taxon>
        <taxon>Marasmiineae</taxon>
        <taxon>Mycenaceae</taxon>
        <taxon>Mycena</taxon>
    </lineage>
</organism>
<name>A0AAD2HS09_9AGAR</name>
<dbReference type="InterPro" id="IPR013087">
    <property type="entry name" value="Znf_C2H2_type"/>
</dbReference>
<evidence type="ECO:0000256" key="5">
    <source>
        <dbReference type="ARBA" id="ARBA00022771"/>
    </source>
</evidence>
<gene>
    <name evidence="12" type="ORF">MYCIT1_LOCUS30793</name>
</gene>
<evidence type="ECO:0000256" key="2">
    <source>
        <dbReference type="ARBA" id="ARBA00022491"/>
    </source>
</evidence>
<proteinExistence type="inferred from homology"/>
<feature type="compositionally biased region" description="Low complexity" evidence="10">
    <location>
        <begin position="420"/>
        <end position="433"/>
    </location>
</feature>
<comment type="subcellular location">
    <subcellularLocation>
        <location evidence="1">Nucleus</location>
    </subcellularLocation>
</comment>
<accession>A0AAD2HS09</accession>
<dbReference type="AlphaFoldDB" id="A0AAD2HS09"/>
<feature type="domain" description="C2H2-type" evidence="11">
    <location>
        <begin position="53"/>
        <end position="83"/>
    </location>
</feature>
<evidence type="ECO:0000256" key="10">
    <source>
        <dbReference type="SAM" id="MobiDB-lite"/>
    </source>
</evidence>
<feature type="compositionally biased region" description="Pro residues" evidence="10">
    <location>
        <begin position="205"/>
        <end position="219"/>
    </location>
</feature>
<dbReference type="PROSITE" id="PS00028">
    <property type="entry name" value="ZINC_FINGER_C2H2_1"/>
    <property type="match status" value="3"/>
</dbReference>
<dbReference type="GO" id="GO:0005634">
    <property type="term" value="C:nucleus"/>
    <property type="evidence" value="ECO:0007669"/>
    <property type="project" value="UniProtKB-SubCell"/>
</dbReference>
<evidence type="ECO:0000256" key="4">
    <source>
        <dbReference type="ARBA" id="ARBA00022737"/>
    </source>
</evidence>
<dbReference type="PROSITE" id="PS50157">
    <property type="entry name" value="ZINC_FINGER_C2H2_2"/>
    <property type="match status" value="3"/>
</dbReference>
<dbReference type="GO" id="GO:0045944">
    <property type="term" value="P:positive regulation of transcription by RNA polymerase II"/>
    <property type="evidence" value="ECO:0007669"/>
    <property type="project" value="TreeGrafter"/>
</dbReference>
<feature type="region of interest" description="Disordered" evidence="10">
    <location>
        <begin position="347"/>
        <end position="385"/>
    </location>
</feature>
<keyword evidence="2" id="KW-0678">Repressor</keyword>
<feature type="compositionally biased region" description="Basic and acidic residues" evidence="10">
    <location>
        <begin position="137"/>
        <end position="146"/>
    </location>
</feature>
<keyword evidence="5 9" id="KW-0863">Zinc-finger</keyword>
<feature type="region of interest" description="Disordered" evidence="10">
    <location>
        <begin position="410"/>
        <end position="441"/>
    </location>
</feature>
<evidence type="ECO:0000259" key="11">
    <source>
        <dbReference type="PROSITE" id="PS50157"/>
    </source>
</evidence>
<evidence type="ECO:0000256" key="6">
    <source>
        <dbReference type="ARBA" id="ARBA00022833"/>
    </source>
</evidence>
<feature type="region of interest" description="Disordered" evidence="10">
    <location>
        <begin position="500"/>
        <end position="535"/>
    </location>
</feature>
<keyword evidence="3" id="KW-0479">Metal-binding</keyword>
<dbReference type="Proteomes" id="UP001295794">
    <property type="component" value="Unassembled WGS sequence"/>
</dbReference>
<keyword evidence="7" id="KW-0539">Nucleus</keyword>
<comment type="similarity">
    <text evidence="8">Belongs to the pacC/RIM101 family.</text>
</comment>
<feature type="region of interest" description="Disordered" evidence="10">
    <location>
        <begin position="137"/>
        <end position="229"/>
    </location>
</feature>
<evidence type="ECO:0000256" key="7">
    <source>
        <dbReference type="ARBA" id="ARBA00023242"/>
    </source>
</evidence>
<evidence type="ECO:0000256" key="3">
    <source>
        <dbReference type="ARBA" id="ARBA00022723"/>
    </source>
</evidence>
<evidence type="ECO:0000256" key="9">
    <source>
        <dbReference type="PROSITE-ProRule" id="PRU00042"/>
    </source>
</evidence>
<evidence type="ECO:0000313" key="13">
    <source>
        <dbReference type="Proteomes" id="UP001295794"/>
    </source>
</evidence>
<evidence type="ECO:0000256" key="8">
    <source>
        <dbReference type="ARBA" id="ARBA00038089"/>
    </source>
</evidence>
<feature type="domain" description="C2H2-type" evidence="11">
    <location>
        <begin position="89"/>
        <end position="118"/>
    </location>
</feature>
<feature type="domain" description="C2H2-type" evidence="11">
    <location>
        <begin position="119"/>
        <end position="146"/>
    </location>
</feature>
<dbReference type="FunFam" id="3.30.160.60:FF:002343">
    <property type="entry name" value="Zinc finger protein 33A"/>
    <property type="match status" value="1"/>
</dbReference>
<keyword evidence="6" id="KW-0862">Zinc</keyword>
<sequence>MQDHGRLSHFPNRLLPVPPAHPHPHPHYMPDASSPPSPPLSASKAADETELSQKCQWQDCTQSFADPESLYNHLCNDHIGRKSTNNLCLTCKWKDCGTSCAKRDHITSHLRVHTPLKPHVCEICKKSFKRPQDLKKHEKIHTEEHHAQHKHSKAITVADPAYSSRVRGETADAGRTIGKPASGKGNIPPRAPSHSSTASDGSYPNFPPTPSPGYSPPPSDEFSAQWESVSAGSKRSHDYSVGDFFTDVKKRRLSPAYDHRMAERLNHMSYAGHGAGPGFNPRSVSVDIRTPEELAAVNDFLIALGRDAADSRSGFSFPGADAYFDSMNLSQLGLAGMPGIPPATAAHDAYPHSHSQPPSHHYHANMHPSARSGYTGHHHPQYPNAVYPNMDDHMYVHRPSAPASKYAAYHGYDHTHSPPHDSGSPHSHASSTPPNMPLSPPDMSAAAYNYIRASRGPAAVPQLSPAEYSDKSLQRIILLKNSDRASARISTLLTSGDEQYKLAPLKRPRSPSPASTSRSNTPVESLPASPESRSTVLPPLRSIALSGSLYGSDAAEVAHEMSRIRLERRRDPQDDIKPKAEDDRHRHVELIRDLLVSINTEYKELHGMPRDIEMVAA</sequence>
<dbReference type="InterPro" id="IPR036236">
    <property type="entry name" value="Znf_C2H2_sf"/>
</dbReference>
<dbReference type="SMART" id="SM00355">
    <property type="entry name" value="ZnF_C2H2"/>
    <property type="match status" value="3"/>
</dbReference>
<keyword evidence="13" id="KW-1185">Reference proteome</keyword>
<evidence type="ECO:0000256" key="1">
    <source>
        <dbReference type="ARBA" id="ARBA00004123"/>
    </source>
</evidence>
<dbReference type="EMBL" id="CAVNYO010000440">
    <property type="protein sequence ID" value="CAK5280306.1"/>
    <property type="molecule type" value="Genomic_DNA"/>
</dbReference>
<dbReference type="Pfam" id="PF00096">
    <property type="entry name" value="zf-C2H2"/>
    <property type="match status" value="1"/>
</dbReference>
<evidence type="ECO:0000313" key="12">
    <source>
        <dbReference type="EMBL" id="CAK5280306.1"/>
    </source>
</evidence>
<dbReference type="SUPFAM" id="SSF57667">
    <property type="entry name" value="beta-beta-alpha zinc fingers"/>
    <property type="match status" value="2"/>
</dbReference>
<dbReference type="InterPro" id="IPR048420">
    <property type="entry name" value="Zap1-like_Znf1"/>
</dbReference>
<reference evidence="12" key="1">
    <citation type="submission" date="2023-11" db="EMBL/GenBank/DDBJ databases">
        <authorList>
            <person name="De Vega J J."/>
            <person name="De Vega J J."/>
        </authorList>
    </citation>
    <scope>NUCLEOTIDE SEQUENCE</scope>
</reference>
<dbReference type="PANTHER" id="PTHR47257">
    <property type="entry name" value="PH-RESPONSE TRANSCRIPTION FACTOR PACC/RIM101"/>
    <property type="match status" value="1"/>
</dbReference>
<dbReference type="GO" id="GO:0008270">
    <property type="term" value="F:zinc ion binding"/>
    <property type="evidence" value="ECO:0007669"/>
    <property type="project" value="UniProtKB-KW"/>
</dbReference>
<comment type="caution">
    <text evidence="12">The sequence shown here is derived from an EMBL/GenBank/DDBJ whole genome shotgun (WGS) entry which is preliminary data.</text>
</comment>
<dbReference type="Pfam" id="PF21816">
    <property type="entry name" value="Zap1_zf1"/>
    <property type="match status" value="1"/>
</dbReference>
<dbReference type="InterPro" id="IPR050806">
    <property type="entry name" value="pacC/RIM101"/>
</dbReference>
<dbReference type="PANTHER" id="PTHR47257:SF1">
    <property type="entry name" value="PH-RESPONSE TRANSCRIPTION FACTOR PACC_RIM101"/>
    <property type="match status" value="1"/>
</dbReference>
<keyword evidence="4" id="KW-0677">Repeat</keyword>
<feature type="region of interest" description="Disordered" evidence="10">
    <location>
        <begin position="1"/>
        <end position="48"/>
    </location>
</feature>